<sequence length="61" mass="7069">MIKEGQLLITFYDHTNSQAKIEIHAQLGGKKIDEIPQLYIEVIEVPVGEEAKYRILYEQHS</sequence>
<comment type="caution">
    <text evidence="2">The sequence shown here is derived from an EMBL/GenBank/DDBJ whole genome shotgun (WGS) entry which is preliminary data.</text>
</comment>
<organism evidence="2 3">
    <name type="scientific">Bacillus toyonensis</name>
    <dbReference type="NCBI Taxonomy" id="155322"/>
    <lineage>
        <taxon>Bacteria</taxon>
        <taxon>Bacillati</taxon>
        <taxon>Bacillota</taxon>
        <taxon>Bacilli</taxon>
        <taxon>Bacillales</taxon>
        <taxon>Bacillaceae</taxon>
        <taxon>Bacillus</taxon>
        <taxon>Bacillus cereus group</taxon>
    </lineage>
</organism>
<reference evidence="2 3" key="1">
    <citation type="submission" date="2017-09" db="EMBL/GenBank/DDBJ databases">
        <title>Large-scale bioinformatics analysis of Bacillus genomes uncovers conserved roles of natural products in bacterial physiology.</title>
        <authorList>
            <consortium name="Agbiome Team Llc"/>
            <person name="Bleich R.M."/>
            <person name="Grubbs K.J."/>
            <person name="Santa Maria K.C."/>
            <person name="Allen S.E."/>
            <person name="Farag S."/>
            <person name="Shank E.A."/>
            <person name="Bowers A."/>
        </authorList>
    </citation>
    <scope>NUCLEOTIDE SEQUENCE [LARGE SCALE GENOMIC DNA]</scope>
    <source>
        <strain evidence="2 3">AFS021349</strain>
    </source>
</reference>
<dbReference type="InterPro" id="IPR054399">
    <property type="entry name" value="Fervidolysin-like_N_prodom"/>
</dbReference>
<evidence type="ECO:0000313" key="3">
    <source>
        <dbReference type="Proteomes" id="UP000220841"/>
    </source>
</evidence>
<dbReference type="Pfam" id="PF22148">
    <property type="entry name" value="Fervidolysin_NPro-like"/>
    <property type="match status" value="1"/>
</dbReference>
<feature type="non-terminal residue" evidence="2">
    <location>
        <position position="61"/>
    </location>
</feature>
<accession>A0A2A8HAG0</accession>
<evidence type="ECO:0000259" key="1">
    <source>
        <dbReference type="Pfam" id="PF22148"/>
    </source>
</evidence>
<dbReference type="RefSeq" id="WP_142950927.1">
    <property type="nucleotide sequence ID" value="NZ_NUBY01000155.1"/>
</dbReference>
<dbReference type="AlphaFoldDB" id="A0A2A8HAG0"/>
<gene>
    <name evidence="2" type="ORF">CN585_24330</name>
</gene>
<name>A0A2A8HAG0_9BACI</name>
<evidence type="ECO:0000313" key="2">
    <source>
        <dbReference type="EMBL" id="PEP98183.1"/>
    </source>
</evidence>
<dbReference type="EMBL" id="NUBY01000155">
    <property type="protein sequence ID" value="PEP98183.1"/>
    <property type="molecule type" value="Genomic_DNA"/>
</dbReference>
<protein>
    <recommendedName>
        <fullName evidence="1">Fervidolysin-like N-terminal prodomain domain-containing protein</fullName>
    </recommendedName>
</protein>
<proteinExistence type="predicted"/>
<dbReference type="Proteomes" id="UP000220841">
    <property type="component" value="Unassembled WGS sequence"/>
</dbReference>
<feature type="domain" description="Fervidolysin-like N-terminal prodomain" evidence="1">
    <location>
        <begin position="4"/>
        <end position="51"/>
    </location>
</feature>